<keyword evidence="9" id="KW-1185">Reference proteome</keyword>
<feature type="transmembrane region" description="Helical" evidence="6">
    <location>
        <begin position="160"/>
        <end position="180"/>
    </location>
</feature>
<dbReference type="InterPro" id="IPR050291">
    <property type="entry name" value="CDF_Transporter"/>
</dbReference>
<dbReference type="Pfam" id="PF01545">
    <property type="entry name" value="Cation_efflux"/>
    <property type="match status" value="1"/>
</dbReference>
<protein>
    <recommendedName>
        <fullName evidence="7">Cation efflux protein transmembrane domain-containing protein</fullName>
    </recommendedName>
</protein>
<evidence type="ECO:0000256" key="3">
    <source>
        <dbReference type="ARBA" id="ARBA00022692"/>
    </source>
</evidence>
<evidence type="ECO:0000313" key="9">
    <source>
        <dbReference type="Proteomes" id="UP000078503"/>
    </source>
</evidence>
<dbReference type="GO" id="GO:0005886">
    <property type="term" value="C:plasma membrane"/>
    <property type="evidence" value="ECO:0007669"/>
    <property type="project" value="TreeGrafter"/>
</dbReference>
<name>A0A178KMG9_9GAMM</name>
<dbReference type="GO" id="GO:0015341">
    <property type="term" value="F:zinc efflux antiporter activity"/>
    <property type="evidence" value="ECO:0007669"/>
    <property type="project" value="TreeGrafter"/>
</dbReference>
<evidence type="ECO:0000256" key="6">
    <source>
        <dbReference type="SAM" id="Phobius"/>
    </source>
</evidence>
<feature type="transmembrane region" description="Helical" evidence="6">
    <location>
        <begin position="121"/>
        <end position="139"/>
    </location>
</feature>
<feature type="transmembrane region" description="Helical" evidence="6">
    <location>
        <begin position="83"/>
        <end position="101"/>
    </location>
</feature>
<comment type="subcellular location">
    <subcellularLocation>
        <location evidence="1">Membrane</location>
        <topology evidence="1">Multi-pass membrane protein</topology>
    </subcellularLocation>
</comment>
<dbReference type="GO" id="GO:0015093">
    <property type="term" value="F:ferrous iron transmembrane transporter activity"/>
    <property type="evidence" value="ECO:0007669"/>
    <property type="project" value="TreeGrafter"/>
</dbReference>
<dbReference type="InterPro" id="IPR058533">
    <property type="entry name" value="Cation_efflux_TM"/>
</dbReference>
<dbReference type="RefSeq" id="WP_068329402.1">
    <property type="nucleotide sequence ID" value="NZ_LVHF01000012.1"/>
</dbReference>
<evidence type="ECO:0000259" key="7">
    <source>
        <dbReference type="Pfam" id="PF01545"/>
    </source>
</evidence>
<accession>A0A178KMG9</accession>
<evidence type="ECO:0000256" key="2">
    <source>
        <dbReference type="ARBA" id="ARBA00022448"/>
    </source>
</evidence>
<dbReference type="STRING" id="858640.A3K86_06530"/>
<evidence type="ECO:0000256" key="1">
    <source>
        <dbReference type="ARBA" id="ARBA00004141"/>
    </source>
</evidence>
<keyword evidence="3 6" id="KW-0812">Transmembrane</keyword>
<dbReference type="OrthoDB" id="9810598at2"/>
<evidence type="ECO:0000256" key="5">
    <source>
        <dbReference type="ARBA" id="ARBA00023136"/>
    </source>
</evidence>
<dbReference type="GO" id="GO:0015086">
    <property type="term" value="F:cadmium ion transmembrane transporter activity"/>
    <property type="evidence" value="ECO:0007669"/>
    <property type="project" value="TreeGrafter"/>
</dbReference>
<dbReference type="PANTHER" id="PTHR43840">
    <property type="entry name" value="MITOCHONDRIAL METAL TRANSPORTER 1-RELATED"/>
    <property type="match status" value="1"/>
</dbReference>
<dbReference type="PANTHER" id="PTHR43840:SF15">
    <property type="entry name" value="MITOCHONDRIAL METAL TRANSPORTER 1-RELATED"/>
    <property type="match status" value="1"/>
</dbReference>
<keyword evidence="5 6" id="KW-0472">Membrane</keyword>
<feature type="transmembrane region" description="Helical" evidence="6">
    <location>
        <begin position="186"/>
        <end position="206"/>
    </location>
</feature>
<organism evidence="8 9">
    <name type="scientific">Photobacterium jeanii</name>
    <dbReference type="NCBI Taxonomy" id="858640"/>
    <lineage>
        <taxon>Bacteria</taxon>
        <taxon>Pseudomonadati</taxon>
        <taxon>Pseudomonadota</taxon>
        <taxon>Gammaproteobacteria</taxon>
        <taxon>Vibrionales</taxon>
        <taxon>Vibrionaceae</taxon>
        <taxon>Photobacterium</taxon>
    </lineage>
</organism>
<proteinExistence type="predicted"/>
<dbReference type="InterPro" id="IPR027469">
    <property type="entry name" value="Cation_efflux_TMD_sf"/>
</dbReference>
<feature type="transmembrane region" description="Helical" evidence="6">
    <location>
        <begin position="45"/>
        <end position="62"/>
    </location>
</feature>
<sequence>MQAQILKIERQSLLVGTSANLIMALSGWATFYLSGSEAMLLDGNFSFIMFLSSIAALKISAIKAQRSTTFPFGLFVSEALYSLVKGLLIGGVLLTAITGNLGKIFKYFEGAELQVLKTGPILVYSIAMVAICFGLSFFYKYQYKRTAESSSMLKTDQKASLVDGFMSAGAGFALILIGYVDPNGSFNFLLYIGDAIMVLILATFLAKQPIGIIKEAFIELAGGRLQNMTEYDSIEATINQALAKKETQAKNIFISKTGSSYLVVLTLATEEINQQGIEVFSQIKQGLTQELTKSYPHIDVEFVLC</sequence>
<feature type="domain" description="Cation efflux protein transmembrane" evidence="7">
    <location>
        <begin position="13"/>
        <end position="220"/>
    </location>
</feature>
<dbReference type="AlphaFoldDB" id="A0A178KMG9"/>
<evidence type="ECO:0000256" key="4">
    <source>
        <dbReference type="ARBA" id="ARBA00022989"/>
    </source>
</evidence>
<comment type="caution">
    <text evidence="8">The sequence shown here is derived from an EMBL/GenBank/DDBJ whole genome shotgun (WGS) entry which is preliminary data.</text>
</comment>
<feature type="transmembrane region" description="Helical" evidence="6">
    <location>
        <begin position="12"/>
        <end position="33"/>
    </location>
</feature>
<dbReference type="Proteomes" id="UP000078503">
    <property type="component" value="Unassembled WGS sequence"/>
</dbReference>
<dbReference type="EMBL" id="LVHF01000012">
    <property type="protein sequence ID" value="OAN18539.1"/>
    <property type="molecule type" value="Genomic_DNA"/>
</dbReference>
<keyword evidence="2" id="KW-0813">Transport</keyword>
<reference evidence="8 9" key="1">
    <citation type="submission" date="2016-03" db="EMBL/GenBank/DDBJ databases">
        <title>Photobacterium proteolyticum sp. nov. a protease producing bacterium isolated from ocean sediments of Laizhou Bay.</title>
        <authorList>
            <person name="Li Y."/>
        </authorList>
    </citation>
    <scope>NUCLEOTIDE SEQUENCE [LARGE SCALE GENOMIC DNA]</scope>
    <source>
        <strain evidence="8 9">R-40508</strain>
    </source>
</reference>
<dbReference type="Gene3D" id="1.20.1510.10">
    <property type="entry name" value="Cation efflux protein transmembrane domain"/>
    <property type="match status" value="1"/>
</dbReference>
<dbReference type="GO" id="GO:0006882">
    <property type="term" value="P:intracellular zinc ion homeostasis"/>
    <property type="evidence" value="ECO:0007669"/>
    <property type="project" value="TreeGrafter"/>
</dbReference>
<keyword evidence="4 6" id="KW-1133">Transmembrane helix</keyword>
<dbReference type="SUPFAM" id="SSF161111">
    <property type="entry name" value="Cation efflux protein transmembrane domain-like"/>
    <property type="match status" value="1"/>
</dbReference>
<gene>
    <name evidence="8" type="ORF">A3K86_06530</name>
</gene>
<evidence type="ECO:0000313" key="8">
    <source>
        <dbReference type="EMBL" id="OAN18539.1"/>
    </source>
</evidence>